<dbReference type="PANTHER" id="PTHR11955">
    <property type="entry name" value="FATTY ACID BINDING PROTEIN"/>
    <property type="match status" value="1"/>
</dbReference>
<name>A0A3B1K0T0_ASTMX</name>
<dbReference type="Pfam" id="PF14651">
    <property type="entry name" value="Lipocalin_7"/>
    <property type="match status" value="1"/>
</dbReference>
<dbReference type="InParanoid" id="A0A3B1K0T0"/>
<comment type="similarity">
    <text evidence="1">Belongs to the calycin superfamily. Fatty-acid binding protein (FABP) family.</text>
</comment>
<organism evidence="3 4">
    <name type="scientific">Astyanax mexicanus</name>
    <name type="common">Blind cave fish</name>
    <name type="synonym">Astyanax fasciatus mexicanus</name>
    <dbReference type="NCBI Taxonomy" id="7994"/>
    <lineage>
        <taxon>Eukaryota</taxon>
        <taxon>Metazoa</taxon>
        <taxon>Chordata</taxon>
        <taxon>Craniata</taxon>
        <taxon>Vertebrata</taxon>
        <taxon>Euteleostomi</taxon>
        <taxon>Actinopterygii</taxon>
        <taxon>Neopterygii</taxon>
        <taxon>Teleostei</taxon>
        <taxon>Ostariophysi</taxon>
        <taxon>Characiformes</taxon>
        <taxon>Characoidei</taxon>
        <taxon>Acestrorhamphidae</taxon>
        <taxon>Acestrorhamphinae</taxon>
        <taxon>Astyanax</taxon>
    </lineage>
</organism>
<protein>
    <submittedName>
        <fullName evidence="3">Fatty acid binding protein 1</fullName>
    </submittedName>
</protein>
<dbReference type="SUPFAM" id="SSF50814">
    <property type="entry name" value="Lipocalins"/>
    <property type="match status" value="1"/>
</dbReference>
<feature type="domain" description="Cytosolic fatty-acid binding proteins" evidence="2">
    <location>
        <begin position="5"/>
        <end position="22"/>
    </location>
</feature>
<dbReference type="PROSITE" id="PS00214">
    <property type="entry name" value="FABP"/>
    <property type="match status" value="1"/>
</dbReference>
<evidence type="ECO:0000256" key="1">
    <source>
        <dbReference type="ARBA" id="ARBA00008390"/>
    </source>
</evidence>
<reference evidence="4" key="1">
    <citation type="submission" date="2013-03" db="EMBL/GenBank/DDBJ databases">
        <authorList>
            <person name="Jeffery W."/>
            <person name="Warren W."/>
            <person name="Wilson R.K."/>
        </authorList>
    </citation>
    <scope>NUCLEOTIDE SEQUENCE</scope>
    <source>
        <strain evidence="4">female</strain>
    </source>
</reference>
<dbReference type="InterPro" id="IPR031259">
    <property type="entry name" value="ILBP"/>
</dbReference>
<dbReference type="Ensembl" id="ENSAMXT00000038503.1">
    <property type="protein sequence ID" value="ENSAMXP00000048282.1"/>
    <property type="gene ID" value="ENSAMXG00000032364.1"/>
</dbReference>
<dbReference type="AlphaFoldDB" id="A0A3B1K0T0"/>
<sequence length="145" mass="16257">MAFAGKYQLESHDNFEAFMKAVGLSDELIQKGKDLKSISEIEQNGDDFKVTVTTGSKVIVNCFTVGQECELETLTGEKAKVSSVFSRALKMTGFVQFPSEIILQILYRMYKLTRPLESNSVFGHNICTCPILFYPYNGKTLYTAI</sequence>
<proteinExistence type="inferred from homology"/>
<dbReference type="GO" id="GO:0008289">
    <property type="term" value="F:lipid binding"/>
    <property type="evidence" value="ECO:0007669"/>
    <property type="project" value="InterPro"/>
</dbReference>
<accession>A0A3B1K0T0</accession>
<dbReference type="PRINTS" id="PR00178">
    <property type="entry name" value="FATTYACIDBP"/>
</dbReference>
<evidence type="ECO:0000313" key="4">
    <source>
        <dbReference type="Proteomes" id="UP000018467"/>
    </source>
</evidence>
<reference evidence="3" key="3">
    <citation type="submission" date="2025-08" db="UniProtKB">
        <authorList>
            <consortium name="Ensembl"/>
        </authorList>
    </citation>
    <scope>IDENTIFICATION</scope>
</reference>
<dbReference type="Bgee" id="ENSAMXG00000032364">
    <property type="expression patterns" value="Expressed in camera-type eye and 2 other cell types or tissues"/>
</dbReference>
<dbReference type="InterPro" id="IPR012674">
    <property type="entry name" value="Calycin"/>
</dbReference>
<reference evidence="3" key="4">
    <citation type="submission" date="2025-09" db="UniProtKB">
        <authorList>
            <consortium name="Ensembl"/>
        </authorList>
    </citation>
    <scope>IDENTIFICATION</scope>
</reference>
<reference evidence="4" key="2">
    <citation type="journal article" date="2014" name="Nat. Commun.">
        <title>The cavefish genome reveals candidate genes for eye loss.</title>
        <authorList>
            <person name="McGaugh S.E."/>
            <person name="Gross J.B."/>
            <person name="Aken B."/>
            <person name="Blin M."/>
            <person name="Borowsky R."/>
            <person name="Chalopin D."/>
            <person name="Hinaux H."/>
            <person name="Jeffery W.R."/>
            <person name="Keene A."/>
            <person name="Ma L."/>
            <person name="Minx P."/>
            <person name="Murphy D."/>
            <person name="O'Quin K.E."/>
            <person name="Retaux S."/>
            <person name="Rohner N."/>
            <person name="Searle S.M."/>
            <person name="Stahl B.A."/>
            <person name="Tabin C."/>
            <person name="Volff J.N."/>
            <person name="Yoshizawa M."/>
            <person name="Warren W.C."/>
        </authorList>
    </citation>
    <scope>NUCLEOTIDE SEQUENCE [LARGE SCALE GENOMIC DNA]</scope>
    <source>
        <strain evidence="4">female</strain>
    </source>
</reference>
<dbReference type="GeneTree" id="ENSGT00940000155135"/>
<evidence type="ECO:0000313" key="3">
    <source>
        <dbReference type="Ensembl" id="ENSAMXP00000048282.1"/>
    </source>
</evidence>
<dbReference type="InterPro" id="IPR000463">
    <property type="entry name" value="Fatty_acid-bd"/>
</dbReference>
<dbReference type="STRING" id="7994.ENSAMXP00000048282"/>
<evidence type="ECO:0000259" key="2">
    <source>
        <dbReference type="PROSITE" id="PS00214"/>
    </source>
</evidence>
<keyword evidence="4" id="KW-1185">Reference proteome</keyword>
<dbReference type="Proteomes" id="UP000018467">
    <property type="component" value="Unassembled WGS sequence"/>
</dbReference>
<dbReference type="Gene3D" id="2.40.128.20">
    <property type="match status" value="1"/>
</dbReference>